<dbReference type="AlphaFoldDB" id="A0AA88CVZ0"/>
<organism evidence="3 4">
    <name type="scientific">Ficus carica</name>
    <name type="common">Common fig</name>
    <dbReference type="NCBI Taxonomy" id="3494"/>
    <lineage>
        <taxon>Eukaryota</taxon>
        <taxon>Viridiplantae</taxon>
        <taxon>Streptophyta</taxon>
        <taxon>Embryophyta</taxon>
        <taxon>Tracheophyta</taxon>
        <taxon>Spermatophyta</taxon>
        <taxon>Magnoliopsida</taxon>
        <taxon>eudicotyledons</taxon>
        <taxon>Gunneridae</taxon>
        <taxon>Pentapetalae</taxon>
        <taxon>rosids</taxon>
        <taxon>fabids</taxon>
        <taxon>Rosales</taxon>
        <taxon>Moraceae</taxon>
        <taxon>Ficeae</taxon>
        <taxon>Ficus</taxon>
    </lineage>
</organism>
<sequence length="398" mass="44723">MVHLLQAFGSNVCGHIVVFAGFGQGALWIVNICYCDLKMWFVCGFWLRVSVVLEKCDALWLGWSWVFYIAFNVHLKSRLGDDIPVSNHMLAVMGLNRMEMPRKATGESYQWDHAKETVFLEKLDYYVACNSGRHPPLATLDSWAKEFNSAYGGVSAYGLTLQQKKDRMKKIYSGWKALQCRTGLGYDPVTDRVICSDDAWQSFIQVHKDCNHLRYEGLRNKELYYNIFEKKHAAGASGYGSVSMPDDSPAPVDLDASQDNSGIGPMTGDDPAGVGTRRCNNRRAGAAAGPSRSRGSSGKRKQRDETDEITFMAMQEIVSHYRGRSESGPSNSQSSRTDHLLMCMTTMTDMGIPPNQRAMMWQYFSANPTLQRTFHQLPDIDKREIIAIVLRSQPPPTD</sequence>
<dbReference type="InterPro" id="IPR024752">
    <property type="entry name" value="Myb/SANT-like_dom"/>
</dbReference>
<evidence type="ECO:0000313" key="3">
    <source>
        <dbReference type="EMBL" id="GMN31932.1"/>
    </source>
</evidence>
<feature type="compositionally biased region" description="Low complexity" evidence="1">
    <location>
        <begin position="282"/>
        <end position="296"/>
    </location>
</feature>
<proteinExistence type="predicted"/>
<dbReference type="EMBL" id="BTGU01000003">
    <property type="protein sequence ID" value="GMN31932.1"/>
    <property type="molecule type" value="Genomic_DNA"/>
</dbReference>
<evidence type="ECO:0000313" key="4">
    <source>
        <dbReference type="Proteomes" id="UP001187192"/>
    </source>
</evidence>
<name>A0AA88CVZ0_FICCA</name>
<reference evidence="3" key="1">
    <citation type="submission" date="2023-07" db="EMBL/GenBank/DDBJ databases">
        <title>draft genome sequence of fig (Ficus carica).</title>
        <authorList>
            <person name="Takahashi T."/>
            <person name="Nishimura K."/>
        </authorList>
    </citation>
    <scope>NUCLEOTIDE SEQUENCE</scope>
</reference>
<dbReference type="PANTHER" id="PTHR47584:SF19">
    <property type="entry name" value="L10-INTERACTING MYB DOMAIN-CONTAINING PROTEIN-LIKE"/>
    <property type="match status" value="1"/>
</dbReference>
<feature type="domain" description="Myb/SANT-like" evidence="2">
    <location>
        <begin position="141"/>
        <end position="202"/>
    </location>
</feature>
<evidence type="ECO:0000256" key="1">
    <source>
        <dbReference type="SAM" id="MobiDB-lite"/>
    </source>
</evidence>
<gene>
    <name evidence="3" type="ORF">TIFTF001_003463</name>
</gene>
<feature type="region of interest" description="Disordered" evidence="1">
    <location>
        <begin position="239"/>
        <end position="308"/>
    </location>
</feature>
<dbReference type="PANTHER" id="PTHR47584">
    <property type="match status" value="1"/>
</dbReference>
<accession>A0AA88CVZ0</accession>
<comment type="caution">
    <text evidence="3">The sequence shown here is derived from an EMBL/GenBank/DDBJ whole genome shotgun (WGS) entry which is preliminary data.</text>
</comment>
<evidence type="ECO:0000259" key="2">
    <source>
        <dbReference type="Pfam" id="PF12776"/>
    </source>
</evidence>
<dbReference type="Pfam" id="PF12776">
    <property type="entry name" value="Myb_DNA-bind_3"/>
    <property type="match status" value="1"/>
</dbReference>
<dbReference type="Proteomes" id="UP001187192">
    <property type="component" value="Unassembled WGS sequence"/>
</dbReference>
<protein>
    <recommendedName>
        <fullName evidence="2">Myb/SANT-like domain-containing protein</fullName>
    </recommendedName>
</protein>
<keyword evidence="4" id="KW-1185">Reference proteome</keyword>
<dbReference type="InterPro" id="IPR045026">
    <property type="entry name" value="LIMYB"/>
</dbReference>